<sequence>MMNKLLLITDQEEYSENGTITTLFDGYLKKYWDVDIVYITPYKHSFQRKGNHLIVPKKYQDKVMEYLSTGNDLCQYDFVIVRNKKNVLENVLKYKETYQYKVGYRISYPKKYHQLELNQSFSPRGIYNWLKYTMKIKKRNKFANLCDLFLPTSDEAQQIFYPDIKVKSFPLFIGLDPEKLREHSQTEGETIHFINIGTMDRLREFDVVLDAFESLSFTNWHLNIVVAEKTFIRRLLALYPKMKEKITLHEGVHTLDELRDITSQNDMGIALLPQNNFHNTVIANKIIRYSSCGLPSLMVNNAKNHSVFSEEEAYFSDFNVNSIRENLEKIMNIPKAELVIKGKNSQEKLLKIRRNYKVLAKELAEEMNKIVAK</sequence>
<accession>A0A6S6TN44</accession>
<dbReference type="AlphaFoldDB" id="A0A6S6TN44"/>
<proteinExistence type="predicted"/>
<gene>
    <name evidence="1" type="ORF">HELGO_WM45257</name>
</gene>
<evidence type="ECO:0000313" key="1">
    <source>
        <dbReference type="EMBL" id="CAA6817213.1"/>
    </source>
</evidence>
<reference evidence="1" key="1">
    <citation type="submission" date="2020-01" db="EMBL/GenBank/DDBJ databases">
        <authorList>
            <person name="Meier V. D."/>
            <person name="Meier V D."/>
        </authorList>
    </citation>
    <scope>NUCLEOTIDE SEQUENCE</scope>
    <source>
        <strain evidence="1">HLG_WM_MAG_02</strain>
    </source>
</reference>
<dbReference type="Gene3D" id="3.40.50.2000">
    <property type="entry name" value="Glycogen Phosphorylase B"/>
    <property type="match status" value="1"/>
</dbReference>
<name>A0A6S6TN44_9BACT</name>
<dbReference type="SUPFAM" id="SSF53756">
    <property type="entry name" value="UDP-Glycosyltransferase/glycogen phosphorylase"/>
    <property type="match status" value="1"/>
</dbReference>
<keyword evidence="1" id="KW-0808">Transferase</keyword>
<organism evidence="1">
    <name type="scientific">uncultured Sulfurovum sp</name>
    <dbReference type="NCBI Taxonomy" id="269237"/>
    <lineage>
        <taxon>Bacteria</taxon>
        <taxon>Pseudomonadati</taxon>
        <taxon>Campylobacterota</taxon>
        <taxon>Epsilonproteobacteria</taxon>
        <taxon>Campylobacterales</taxon>
        <taxon>Sulfurovaceae</taxon>
        <taxon>Sulfurovum</taxon>
        <taxon>environmental samples</taxon>
    </lineage>
</organism>
<dbReference type="EMBL" id="CACVAZ010000111">
    <property type="protein sequence ID" value="CAA6817213.1"/>
    <property type="molecule type" value="Genomic_DNA"/>
</dbReference>
<protein>
    <submittedName>
        <fullName evidence="1">Glycosyltransferase</fullName>
    </submittedName>
</protein>
<dbReference type="GO" id="GO:0016740">
    <property type="term" value="F:transferase activity"/>
    <property type="evidence" value="ECO:0007669"/>
    <property type="project" value="UniProtKB-KW"/>
</dbReference>